<keyword evidence="2" id="KW-0808">Transferase</keyword>
<evidence type="ECO:0000256" key="2">
    <source>
        <dbReference type="ARBA" id="ARBA00022679"/>
    </source>
</evidence>
<comment type="caution">
    <text evidence="5">The sequence shown here is derived from an EMBL/GenBank/DDBJ whole genome shotgun (WGS) entry which is preliminary data.</text>
</comment>
<accession>A0ABR3XKN8</accession>
<gene>
    <name evidence="5" type="ORF">Plec18167_005358</name>
</gene>
<evidence type="ECO:0000256" key="1">
    <source>
        <dbReference type="ARBA" id="ARBA00005179"/>
    </source>
</evidence>
<dbReference type="PANTHER" id="PTHR35897">
    <property type="entry name" value="METHYLTRANSFERASE AUSD"/>
    <property type="match status" value="1"/>
</dbReference>
<protein>
    <recommendedName>
        <fullName evidence="7">Methyltransferase domain-containing protein</fullName>
    </recommendedName>
</protein>
<organism evidence="5 6">
    <name type="scientific">Paecilomyces lecythidis</name>
    <dbReference type="NCBI Taxonomy" id="3004212"/>
    <lineage>
        <taxon>Eukaryota</taxon>
        <taxon>Fungi</taxon>
        <taxon>Dikarya</taxon>
        <taxon>Ascomycota</taxon>
        <taxon>Pezizomycotina</taxon>
        <taxon>Eurotiomycetes</taxon>
        <taxon>Eurotiomycetidae</taxon>
        <taxon>Eurotiales</taxon>
        <taxon>Thermoascaceae</taxon>
        <taxon>Paecilomyces</taxon>
    </lineage>
</organism>
<dbReference type="SUPFAM" id="SSF53335">
    <property type="entry name" value="S-adenosyl-L-methionine-dependent methyltransferases"/>
    <property type="match status" value="1"/>
</dbReference>
<comment type="similarity">
    <text evidence="4">Belongs to the class I-like SAM-binding methyltransferase superfamily.</text>
</comment>
<evidence type="ECO:0008006" key="7">
    <source>
        <dbReference type="Google" id="ProtNLM"/>
    </source>
</evidence>
<dbReference type="InterPro" id="IPR051654">
    <property type="entry name" value="Meroterpenoid_MTases"/>
</dbReference>
<name>A0ABR3XKN8_9EURO</name>
<evidence type="ECO:0000256" key="4">
    <source>
        <dbReference type="ARBA" id="ARBA00038314"/>
    </source>
</evidence>
<proteinExistence type="inferred from homology"/>
<dbReference type="EMBL" id="JAVDPF010000016">
    <property type="protein sequence ID" value="KAL1876097.1"/>
    <property type="molecule type" value="Genomic_DNA"/>
</dbReference>
<dbReference type="Proteomes" id="UP001583193">
    <property type="component" value="Unassembled WGS sequence"/>
</dbReference>
<dbReference type="PANTHER" id="PTHR35897:SF1">
    <property type="entry name" value="METHYLTRANSFERASE AUSD"/>
    <property type="match status" value="1"/>
</dbReference>
<dbReference type="Gene3D" id="3.40.50.150">
    <property type="entry name" value="Vaccinia Virus protein VP39"/>
    <property type="match status" value="1"/>
</dbReference>
<sequence>MTGLTYRDALTEVTGPARTLLERWSEIPASEVVQHVNELRDRAYKVFPWASIGLYQFLEIDMLDFDCYPDILDSIKKGALFLDLACCFAQEVRQVVADGAPPENVYGTDLSSDLMNLGYDLFLDKDKFGVRFIQSDVLDSQSPLATEFQGRFDFIHSSNFFHAWEWGKAIEVAKCVVKLLSNKPGSMILGSQSITTWKRLWSIVSEDTGIQFDVQVTESSFRDAEAFAWPEDLEAFRMHFIIRRLS</sequence>
<dbReference type="InterPro" id="IPR029063">
    <property type="entry name" value="SAM-dependent_MTases_sf"/>
</dbReference>
<evidence type="ECO:0000313" key="6">
    <source>
        <dbReference type="Proteomes" id="UP001583193"/>
    </source>
</evidence>
<evidence type="ECO:0000313" key="5">
    <source>
        <dbReference type="EMBL" id="KAL1876097.1"/>
    </source>
</evidence>
<comment type="pathway">
    <text evidence="1">Secondary metabolite biosynthesis.</text>
</comment>
<reference evidence="5 6" key="1">
    <citation type="journal article" date="2024" name="IMA Fungus">
        <title>IMA Genome - F19 : A genome assembly and annotation guide to empower mycologists, including annotated draft genome sequences of Ceratocystis pirilliformis, Diaporthe australafricana, Fusarium ophioides, Paecilomyces lecythidis, and Sporothrix stenoceras.</title>
        <authorList>
            <person name="Aylward J."/>
            <person name="Wilson A.M."/>
            <person name="Visagie C.M."/>
            <person name="Spraker J."/>
            <person name="Barnes I."/>
            <person name="Buitendag C."/>
            <person name="Ceriani C."/>
            <person name="Del Mar Angel L."/>
            <person name="du Plessis D."/>
            <person name="Fuchs T."/>
            <person name="Gasser K."/>
            <person name="Kramer D."/>
            <person name="Li W."/>
            <person name="Munsamy K."/>
            <person name="Piso A."/>
            <person name="Price J.L."/>
            <person name="Sonnekus B."/>
            <person name="Thomas C."/>
            <person name="van der Nest A."/>
            <person name="van Dijk A."/>
            <person name="van Heerden A."/>
            <person name="van Vuuren N."/>
            <person name="Yilmaz N."/>
            <person name="Duong T.A."/>
            <person name="van der Merwe N.A."/>
            <person name="Wingfield M.J."/>
            <person name="Wingfield B.D."/>
        </authorList>
    </citation>
    <scope>NUCLEOTIDE SEQUENCE [LARGE SCALE GENOMIC DNA]</scope>
    <source>
        <strain evidence="5 6">CMW 18167</strain>
    </source>
</reference>
<evidence type="ECO:0000256" key="3">
    <source>
        <dbReference type="ARBA" id="ARBA00022691"/>
    </source>
</evidence>
<dbReference type="CDD" id="cd02440">
    <property type="entry name" value="AdoMet_MTases"/>
    <property type="match status" value="1"/>
</dbReference>
<keyword evidence="6" id="KW-1185">Reference proteome</keyword>
<keyword evidence="3" id="KW-0949">S-adenosyl-L-methionine</keyword>